<protein>
    <submittedName>
        <fullName evidence="1">Uncharacterized protein</fullName>
    </submittedName>
</protein>
<dbReference type="InterPro" id="IPR046574">
    <property type="entry name" value="DUF6634"/>
</dbReference>
<dbReference type="STRING" id="29421.B2M20_09095"/>
<evidence type="ECO:0000313" key="2">
    <source>
        <dbReference type="Proteomes" id="UP000189940"/>
    </source>
</evidence>
<name>A0A1V4HYY8_NITVU</name>
<proteinExistence type="predicted"/>
<dbReference type="Pfam" id="PF20339">
    <property type="entry name" value="DUF6634"/>
    <property type="match status" value="1"/>
</dbReference>
<dbReference type="AlphaFoldDB" id="A0A1V4HYY8"/>
<reference evidence="1 2" key="1">
    <citation type="submission" date="2017-02" db="EMBL/GenBank/DDBJ databases">
        <title>Genome sequence of the nitrite-oxidizing bacterium Nitrobacter vulgaris strain Ab1.</title>
        <authorList>
            <person name="Mellbye B.L."/>
            <person name="Davis E.W."/>
            <person name="Spieck E."/>
            <person name="Chang J.H."/>
            <person name="Bottomley P.J."/>
            <person name="Sayavedra-Soto L.A."/>
        </authorList>
    </citation>
    <scope>NUCLEOTIDE SEQUENCE [LARGE SCALE GENOMIC DNA]</scope>
    <source>
        <strain evidence="1 2">Ab1</strain>
    </source>
</reference>
<gene>
    <name evidence="1" type="ORF">B2M20_09095</name>
</gene>
<dbReference type="Proteomes" id="UP000189940">
    <property type="component" value="Unassembled WGS sequence"/>
</dbReference>
<accession>A0A1V4HYY8</accession>
<sequence length="107" mass="12336">MTIETPFRNIIDLQNALVDLSHDIHDIRVHGWPNHPSLANAPWLENWSSAALFSPCLIGEVTDHPLLGDRPRIHTSQLMVLDAERGWARTWSRFYRLGPPHHGDRHH</sequence>
<evidence type="ECO:0000313" key="1">
    <source>
        <dbReference type="EMBL" id="OPH83124.1"/>
    </source>
</evidence>
<organism evidence="1 2">
    <name type="scientific">Nitrobacter vulgaris</name>
    <dbReference type="NCBI Taxonomy" id="29421"/>
    <lineage>
        <taxon>Bacteria</taxon>
        <taxon>Pseudomonadati</taxon>
        <taxon>Pseudomonadota</taxon>
        <taxon>Alphaproteobacteria</taxon>
        <taxon>Hyphomicrobiales</taxon>
        <taxon>Nitrobacteraceae</taxon>
        <taxon>Nitrobacter</taxon>
    </lineage>
</organism>
<keyword evidence="2" id="KW-1185">Reference proteome</keyword>
<comment type="caution">
    <text evidence="1">The sequence shown here is derived from an EMBL/GenBank/DDBJ whole genome shotgun (WGS) entry which is preliminary data.</text>
</comment>
<dbReference type="RefSeq" id="WP_079446720.1">
    <property type="nucleotide sequence ID" value="NZ_MWPQ01000039.1"/>
</dbReference>
<dbReference type="EMBL" id="MWPQ01000039">
    <property type="protein sequence ID" value="OPH83124.1"/>
    <property type="molecule type" value="Genomic_DNA"/>
</dbReference>
<dbReference type="OrthoDB" id="7870532at2"/>